<feature type="region of interest" description="Disordered" evidence="1">
    <location>
        <begin position="87"/>
        <end position="114"/>
    </location>
</feature>
<gene>
    <name evidence="2" type="ORF">DES53_103286</name>
</gene>
<comment type="caution">
    <text evidence="2">The sequence shown here is derived from an EMBL/GenBank/DDBJ whole genome shotgun (WGS) entry which is preliminary data.</text>
</comment>
<dbReference type="Proteomes" id="UP000253426">
    <property type="component" value="Unassembled WGS sequence"/>
</dbReference>
<protein>
    <submittedName>
        <fullName evidence="2">Uncharacterized protein</fullName>
    </submittedName>
</protein>
<evidence type="ECO:0000313" key="3">
    <source>
        <dbReference type="Proteomes" id="UP000253426"/>
    </source>
</evidence>
<feature type="compositionally biased region" description="Acidic residues" evidence="1">
    <location>
        <begin position="99"/>
        <end position="114"/>
    </location>
</feature>
<proteinExistence type="predicted"/>
<reference evidence="2 3" key="1">
    <citation type="submission" date="2018-06" db="EMBL/GenBank/DDBJ databases">
        <title>Genomic Encyclopedia of Type Strains, Phase IV (KMG-IV): sequencing the most valuable type-strain genomes for metagenomic binning, comparative biology and taxonomic classification.</title>
        <authorList>
            <person name="Goeker M."/>
        </authorList>
    </citation>
    <scope>NUCLEOTIDE SEQUENCE [LARGE SCALE GENOMIC DNA]</scope>
    <source>
        <strain evidence="2 3">DSM 25532</strain>
    </source>
</reference>
<accession>A0A366HR52</accession>
<dbReference type="EMBL" id="QNRR01000003">
    <property type="protein sequence ID" value="RBP45288.1"/>
    <property type="molecule type" value="Genomic_DNA"/>
</dbReference>
<organism evidence="2 3">
    <name type="scientific">Roseimicrobium gellanilyticum</name>
    <dbReference type="NCBI Taxonomy" id="748857"/>
    <lineage>
        <taxon>Bacteria</taxon>
        <taxon>Pseudomonadati</taxon>
        <taxon>Verrucomicrobiota</taxon>
        <taxon>Verrucomicrobiia</taxon>
        <taxon>Verrucomicrobiales</taxon>
        <taxon>Verrucomicrobiaceae</taxon>
        <taxon>Roseimicrobium</taxon>
    </lineage>
</organism>
<dbReference type="RefSeq" id="WP_113958415.1">
    <property type="nucleotide sequence ID" value="NZ_QNRR01000003.1"/>
</dbReference>
<sequence>MNYVDLPHNKKLNLLNEHDGDWENLEQSKWCLHCSQSFTGLATRVWKDDDGRLWLECGTPGCDGSPIDWAPYPWWDDTHPATIEYLKKNPRTENGPGFLDDEFDEDEGEDGKRG</sequence>
<name>A0A366HR52_9BACT</name>
<dbReference type="AlphaFoldDB" id="A0A366HR52"/>
<keyword evidence="3" id="KW-1185">Reference proteome</keyword>
<evidence type="ECO:0000313" key="2">
    <source>
        <dbReference type="EMBL" id="RBP45288.1"/>
    </source>
</evidence>
<evidence type="ECO:0000256" key="1">
    <source>
        <dbReference type="SAM" id="MobiDB-lite"/>
    </source>
</evidence>